<sequence>FVSVFLGVTFIWGAYKKAHARLLCVGIIKSLTIGGTLDIFDNYYDSGEVITVLDNFTGQENIVTVGTIGTGTWQGTAVADEFIPDHIT</sequence>
<reference evidence="1" key="1">
    <citation type="journal article" date="2014" name="Front. Microbiol.">
        <title>High frequency of phylogenetically diverse reductive dehalogenase-homologous genes in deep subseafloor sedimentary metagenomes.</title>
        <authorList>
            <person name="Kawai M."/>
            <person name="Futagami T."/>
            <person name="Toyoda A."/>
            <person name="Takaki Y."/>
            <person name="Nishi S."/>
            <person name="Hori S."/>
            <person name="Arai W."/>
            <person name="Tsubouchi T."/>
            <person name="Morono Y."/>
            <person name="Uchiyama I."/>
            <person name="Ito T."/>
            <person name="Fujiyama A."/>
            <person name="Inagaki F."/>
            <person name="Takami H."/>
        </authorList>
    </citation>
    <scope>NUCLEOTIDE SEQUENCE</scope>
    <source>
        <strain evidence="1">Expedition CK06-06</strain>
    </source>
</reference>
<proteinExistence type="predicted"/>
<name>X1KG01_9ZZZZ</name>
<organism evidence="1">
    <name type="scientific">marine sediment metagenome</name>
    <dbReference type="NCBI Taxonomy" id="412755"/>
    <lineage>
        <taxon>unclassified sequences</taxon>
        <taxon>metagenomes</taxon>
        <taxon>ecological metagenomes</taxon>
    </lineage>
</organism>
<feature type="non-terminal residue" evidence="1">
    <location>
        <position position="88"/>
    </location>
</feature>
<evidence type="ECO:0000313" key="1">
    <source>
        <dbReference type="EMBL" id="GAH92560.1"/>
    </source>
</evidence>
<comment type="caution">
    <text evidence="1">The sequence shown here is derived from an EMBL/GenBank/DDBJ whole genome shotgun (WGS) entry which is preliminary data.</text>
</comment>
<protein>
    <submittedName>
        <fullName evidence="1">Uncharacterized protein</fullName>
    </submittedName>
</protein>
<feature type="non-terminal residue" evidence="1">
    <location>
        <position position="1"/>
    </location>
</feature>
<dbReference type="EMBL" id="BARU01048013">
    <property type="protein sequence ID" value="GAH92560.1"/>
    <property type="molecule type" value="Genomic_DNA"/>
</dbReference>
<accession>X1KG01</accession>
<dbReference type="AlphaFoldDB" id="X1KG01"/>
<gene>
    <name evidence="1" type="ORF">S03H2_71616</name>
</gene>